<feature type="transmembrane region" description="Helical" evidence="10">
    <location>
        <begin position="155"/>
        <end position="176"/>
    </location>
</feature>
<feature type="domain" description="ABC transmembrane type-1" evidence="12">
    <location>
        <begin position="155"/>
        <end position="242"/>
    </location>
</feature>
<dbReference type="OrthoDB" id="308586at2759"/>
<evidence type="ECO:0000256" key="10">
    <source>
        <dbReference type="SAM" id="Phobius"/>
    </source>
</evidence>
<dbReference type="Pfam" id="PF00005">
    <property type="entry name" value="ABC_tran"/>
    <property type="match status" value="1"/>
</dbReference>
<organism evidence="13 14">
    <name type="scientific">Ichthyophthirius multifiliis</name>
    <name type="common">White spot disease agent</name>
    <name type="synonym">Ich</name>
    <dbReference type="NCBI Taxonomy" id="5932"/>
    <lineage>
        <taxon>Eukaryota</taxon>
        <taxon>Sar</taxon>
        <taxon>Alveolata</taxon>
        <taxon>Ciliophora</taxon>
        <taxon>Intramacronucleata</taxon>
        <taxon>Oligohymenophorea</taxon>
        <taxon>Hymenostomatida</taxon>
        <taxon>Ophryoglenina</taxon>
        <taxon>Ichthyophthirius</taxon>
    </lineage>
</organism>
<keyword evidence="4" id="KW-0547">Nucleotide-binding</keyword>
<keyword evidence="2" id="KW-0813">Transport</keyword>
<feature type="transmembrane region" description="Helical" evidence="10">
    <location>
        <begin position="331"/>
        <end position="351"/>
    </location>
</feature>
<dbReference type="GO" id="GO:0016887">
    <property type="term" value="F:ATP hydrolysis activity"/>
    <property type="evidence" value="ECO:0007669"/>
    <property type="project" value="InterPro"/>
</dbReference>
<dbReference type="InParanoid" id="G0QTM0"/>
<dbReference type="InterPro" id="IPR003593">
    <property type="entry name" value="AAA+_ATPase"/>
</dbReference>
<dbReference type="GeneID" id="14907574"/>
<proteinExistence type="predicted"/>
<dbReference type="STRING" id="857967.G0QTM0"/>
<dbReference type="EMBL" id="GL983864">
    <property type="protein sequence ID" value="EGR31434.1"/>
    <property type="molecule type" value="Genomic_DNA"/>
</dbReference>
<dbReference type="SUPFAM" id="SSF90123">
    <property type="entry name" value="ABC transporter transmembrane region"/>
    <property type="match status" value="1"/>
</dbReference>
<dbReference type="RefSeq" id="XP_004034920.1">
    <property type="nucleotide sequence ID" value="XM_004034872.1"/>
</dbReference>
<dbReference type="PROSITE" id="PS50929">
    <property type="entry name" value="ABC_TM1F"/>
    <property type="match status" value="1"/>
</dbReference>
<keyword evidence="6 10" id="KW-1133">Transmembrane helix</keyword>
<dbReference type="InterPro" id="IPR027417">
    <property type="entry name" value="P-loop_NTPase"/>
</dbReference>
<name>G0QTM0_ICHMU</name>
<keyword evidence="7 10" id="KW-0472">Membrane</keyword>
<feature type="transmembrane region" description="Helical" evidence="10">
    <location>
        <begin position="227"/>
        <end position="251"/>
    </location>
</feature>
<feature type="domain" description="ABC transporter" evidence="11">
    <location>
        <begin position="443"/>
        <end position="679"/>
    </location>
</feature>
<evidence type="ECO:0000259" key="12">
    <source>
        <dbReference type="PROSITE" id="PS50929"/>
    </source>
</evidence>
<evidence type="ECO:0000256" key="3">
    <source>
        <dbReference type="ARBA" id="ARBA00022692"/>
    </source>
</evidence>
<evidence type="ECO:0000313" key="13">
    <source>
        <dbReference type="EMBL" id="EGR31434.1"/>
    </source>
</evidence>
<dbReference type="InterPro" id="IPR025252">
    <property type="entry name" value="DUF4200"/>
</dbReference>
<comment type="subcellular location">
    <subcellularLocation>
        <location evidence="1">Membrane</location>
    </subcellularLocation>
</comment>
<feature type="coiled-coil region" evidence="8">
    <location>
        <begin position="963"/>
        <end position="1011"/>
    </location>
</feature>
<dbReference type="Pfam" id="PF13863">
    <property type="entry name" value="DUF4200"/>
    <property type="match status" value="1"/>
</dbReference>
<keyword evidence="3 10" id="KW-0812">Transmembrane</keyword>
<feature type="compositionally biased region" description="Basic and acidic residues" evidence="9">
    <location>
        <begin position="1094"/>
        <end position="1120"/>
    </location>
</feature>
<sequence>MQPKGYLYKHFIIIYTQNKKRLYLQFQTNIHFQNLKAKYFQLKEKQQKSNLFRLNNYKTSIFLIFKQKKIIRTANIFKTKQQTNKKRKNITLNYKTGNFFLQNMGIFVFCVFLTSTIVHQISQGVFEYWSHTFILSLNNLNYKPLFIIGDYKQTLAIIFIFLSFFNILRSFMLSYASTTTSQKIFNQIIRNTIYAKIKIFEGKYTVGMILQRMFDDISFLDDLQINYFFIVFFNLAQLVFILTTELYLMFIRIKIQKYIYIYIYILYIYIQFIFQYKNIQLLVFPYSQLIESYNMKKIKYIKINLNNECQKNTYINKYIFNFIQKSKIAPFYLSNCVDYLSISIVLIIAFYQANLNTQSFNPSIYSMALAYSYRMIGCVLNFIIQYFFIFVFKIRNALRSGQNFKIIEKVIERTREYCEEKNEFREIDINKINQKSNKFNYLIEYSNVFLQYNENQNFALNDVSFQIQKGQKVAFCGRTGSGKTSIINSLLKLYDINKGEIILKDSNIKYLSLKELRDNFSVIPQNGFLFQGKLRDNIDPMRNYCDNHILQYFNDLNIQFERIKCKENLLDFEVEKAGNNLSNGEKQIVNFLQSVIQEKEIIILDEATSNMDPLTNDKIMKFLLDKICFDKTLILVSHRLDNLKDFDVIFVMENEKKIIQINGELAENPFYVPEDTEILKMKEKEKETRMHERQKNENLKIWEKGIKNKGTFTVGKLNELYKIEEEYDDENLTLNIVDAAKNAIKNRVKQKEPMHQFIEKKREMLLFQMLIDHKREQINQFEEQTRLHKRGLEKSEQMLDEDMESFNKFLEENKNSSRQAIKAAEDETKKKQEKIAEIKNLLELKADLTTRISQKLENLEEMWGQKSFLDQITPKEYIEEQLRQNKLKREISQRSKSQKNNTSEIIRGLINNLKPEIQQLLNESDEEFEPYFKRPEQLDKIFIDLQEKNLSLIQNTQDLEQMAEEIKHRYQKRQKILNEEKNNRIQAKNELQKSLDQVNEQIKRLKQIKNDNQAPSQLAQIESEIHKIYKNEFLAQEKNADIRKDISGIEMLKEMEKKLENQIKDLKFYRQNDPKRLQEQERICTGIRRENIKQSLKEQEKKEQEQRKREQDLPQKEKRYGRPIMAKSLLQKQEKEEKVVEEEPEEEKERKQFFM</sequence>
<evidence type="ECO:0000259" key="11">
    <source>
        <dbReference type="PROSITE" id="PS50893"/>
    </source>
</evidence>
<dbReference type="InterPro" id="IPR036640">
    <property type="entry name" value="ABC1_TM_sf"/>
</dbReference>
<evidence type="ECO:0000256" key="6">
    <source>
        <dbReference type="ARBA" id="ARBA00022989"/>
    </source>
</evidence>
<feature type="region of interest" description="Disordered" evidence="9">
    <location>
        <begin position="1094"/>
        <end position="1155"/>
    </location>
</feature>
<dbReference type="AlphaFoldDB" id="G0QTM0"/>
<feature type="coiled-coil region" evidence="8">
    <location>
        <begin position="807"/>
        <end position="858"/>
    </location>
</feature>
<dbReference type="GO" id="GO:0140359">
    <property type="term" value="F:ABC-type transporter activity"/>
    <property type="evidence" value="ECO:0007669"/>
    <property type="project" value="InterPro"/>
</dbReference>
<dbReference type="Proteomes" id="UP000008983">
    <property type="component" value="Unassembled WGS sequence"/>
</dbReference>
<evidence type="ECO:0000256" key="9">
    <source>
        <dbReference type="SAM" id="MobiDB-lite"/>
    </source>
</evidence>
<evidence type="ECO:0000256" key="1">
    <source>
        <dbReference type="ARBA" id="ARBA00004370"/>
    </source>
</evidence>
<keyword evidence="8" id="KW-0175">Coiled coil</keyword>
<reference evidence="13 14" key="1">
    <citation type="submission" date="2011-07" db="EMBL/GenBank/DDBJ databases">
        <authorList>
            <person name="Coyne R."/>
            <person name="Brami D."/>
            <person name="Johnson J."/>
            <person name="Hostetler J."/>
            <person name="Hannick L."/>
            <person name="Clark T."/>
            <person name="Cassidy-Hanley D."/>
            <person name="Inman J."/>
        </authorList>
    </citation>
    <scope>NUCLEOTIDE SEQUENCE [LARGE SCALE GENOMIC DNA]</scope>
    <source>
        <strain evidence="13 14">G5</strain>
    </source>
</reference>
<evidence type="ECO:0000256" key="8">
    <source>
        <dbReference type="SAM" id="Coils"/>
    </source>
</evidence>
<dbReference type="PROSITE" id="PS50893">
    <property type="entry name" value="ABC_TRANSPORTER_2"/>
    <property type="match status" value="1"/>
</dbReference>
<dbReference type="GO" id="GO:0005524">
    <property type="term" value="F:ATP binding"/>
    <property type="evidence" value="ECO:0007669"/>
    <property type="project" value="UniProtKB-KW"/>
</dbReference>
<accession>G0QTM0</accession>
<feature type="transmembrane region" description="Helical" evidence="10">
    <location>
        <begin position="371"/>
        <end position="392"/>
    </location>
</feature>
<dbReference type="PANTHER" id="PTHR24223">
    <property type="entry name" value="ATP-BINDING CASSETTE SUB-FAMILY C"/>
    <property type="match status" value="1"/>
</dbReference>
<dbReference type="InterPro" id="IPR011527">
    <property type="entry name" value="ABC1_TM_dom"/>
</dbReference>
<evidence type="ECO:0000256" key="2">
    <source>
        <dbReference type="ARBA" id="ARBA00022448"/>
    </source>
</evidence>
<dbReference type="SUPFAM" id="SSF52540">
    <property type="entry name" value="P-loop containing nucleoside triphosphate hydrolases"/>
    <property type="match status" value="1"/>
</dbReference>
<evidence type="ECO:0000256" key="5">
    <source>
        <dbReference type="ARBA" id="ARBA00022840"/>
    </source>
</evidence>
<dbReference type="InterPro" id="IPR003439">
    <property type="entry name" value="ABC_transporter-like_ATP-bd"/>
</dbReference>
<feature type="transmembrane region" description="Helical" evidence="10">
    <location>
        <begin position="258"/>
        <end position="276"/>
    </location>
</feature>
<dbReference type="SMART" id="SM00382">
    <property type="entry name" value="AAA"/>
    <property type="match status" value="1"/>
</dbReference>
<evidence type="ECO:0000256" key="7">
    <source>
        <dbReference type="ARBA" id="ARBA00023136"/>
    </source>
</evidence>
<gene>
    <name evidence="13" type="ORF">IMG5_109730</name>
</gene>
<keyword evidence="14" id="KW-1185">Reference proteome</keyword>
<dbReference type="eggNOG" id="KOG0054">
    <property type="taxonomic scope" value="Eukaryota"/>
</dbReference>
<dbReference type="GO" id="GO:0016020">
    <property type="term" value="C:membrane"/>
    <property type="evidence" value="ECO:0007669"/>
    <property type="project" value="UniProtKB-SubCell"/>
</dbReference>
<keyword evidence="5" id="KW-0067">ATP-binding</keyword>
<evidence type="ECO:0000256" key="4">
    <source>
        <dbReference type="ARBA" id="ARBA00022741"/>
    </source>
</evidence>
<protein>
    <submittedName>
        <fullName evidence="13">Uncharacterized protein</fullName>
    </submittedName>
</protein>
<evidence type="ECO:0000313" key="14">
    <source>
        <dbReference type="Proteomes" id="UP000008983"/>
    </source>
</evidence>
<feature type="transmembrane region" description="Helical" evidence="10">
    <location>
        <begin position="99"/>
        <end position="122"/>
    </location>
</feature>
<dbReference type="InterPro" id="IPR050173">
    <property type="entry name" value="ABC_transporter_C-like"/>
</dbReference>
<dbReference type="Gene3D" id="3.40.50.300">
    <property type="entry name" value="P-loop containing nucleotide triphosphate hydrolases"/>
    <property type="match status" value="1"/>
</dbReference>